<evidence type="ECO:0000313" key="7">
    <source>
        <dbReference type="EMBL" id="KAL1005431.1"/>
    </source>
</evidence>
<dbReference type="InterPro" id="IPR003599">
    <property type="entry name" value="Ig_sub"/>
</dbReference>
<comment type="caution">
    <text evidence="7">The sequence shown here is derived from an EMBL/GenBank/DDBJ whole genome shotgun (WGS) entry which is preliminary data.</text>
</comment>
<feature type="signal peptide" evidence="5">
    <location>
        <begin position="1"/>
        <end position="19"/>
    </location>
</feature>
<dbReference type="InterPro" id="IPR013783">
    <property type="entry name" value="Ig-like_fold"/>
</dbReference>
<dbReference type="GO" id="GO:0016020">
    <property type="term" value="C:membrane"/>
    <property type="evidence" value="ECO:0007669"/>
    <property type="project" value="UniProtKB-SubCell"/>
</dbReference>
<keyword evidence="3 4" id="KW-0472">Membrane</keyword>
<keyword evidence="8" id="KW-1185">Reference proteome</keyword>
<comment type="subcellular location">
    <subcellularLocation>
        <location evidence="1">Membrane</location>
    </subcellularLocation>
</comment>
<accession>A0ABD0X8W8</accession>
<keyword evidence="5" id="KW-0732">Signal</keyword>
<evidence type="ECO:0000256" key="4">
    <source>
        <dbReference type="SAM" id="Phobius"/>
    </source>
</evidence>
<dbReference type="InterPro" id="IPR013106">
    <property type="entry name" value="Ig_V-set"/>
</dbReference>
<dbReference type="PANTHER" id="PTHR11860:SF87">
    <property type="entry name" value="CMRF35-LIKE MOLECULE 8"/>
    <property type="match status" value="1"/>
</dbReference>
<dbReference type="Proteomes" id="UP001557470">
    <property type="component" value="Unassembled WGS sequence"/>
</dbReference>
<name>A0ABD0X8W8_UMBPY</name>
<feature type="chain" id="PRO_5044791492" description="Immunoglobulin domain-containing protein" evidence="5">
    <location>
        <begin position="20"/>
        <end position="318"/>
    </location>
</feature>
<dbReference type="Pfam" id="PF07686">
    <property type="entry name" value="V-set"/>
    <property type="match status" value="2"/>
</dbReference>
<reference evidence="7 8" key="1">
    <citation type="submission" date="2024-06" db="EMBL/GenBank/DDBJ databases">
        <authorList>
            <person name="Pan Q."/>
            <person name="Wen M."/>
            <person name="Jouanno E."/>
            <person name="Zahm M."/>
            <person name="Klopp C."/>
            <person name="Cabau C."/>
            <person name="Louis A."/>
            <person name="Berthelot C."/>
            <person name="Parey E."/>
            <person name="Roest Crollius H."/>
            <person name="Montfort J."/>
            <person name="Robinson-Rechavi M."/>
            <person name="Bouchez O."/>
            <person name="Lampietro C."/>
            <person name="Lopez Roques C."/>
            <person name="Donnadieu C."/>
            <person name="Postlethwait J."/>
            <person name="Bobe J."/>
            <person name="Verreycken H."/>
            <person name="Guiguen Y."/>
        </authorList>
    </citation>
    <scope>NUCLEOTIDE SEQUENCE [LARGE SCALE GENOMIC DNA]</scope>
    <source>
        <strain evidence="7">Up_M1</strain>
        <tissue evidence="7">Testis</tissue>
    </source>
</reference>
<evidence type="ECO:0000256" key="1">
    <source>
        <dbReference type="ARBA" id="ARBA00004370"/>
    </source>
</evidence>
<dbReference type="SMART" id="SM00409">
    <property type="entry name" value="IG"/>
    <property type="match status" value="2"/>
</dbReference>
<evidence type="ECO:0000256" key="5">
    <source>
        <dbReference type="SAM" id="SignalP"/>
    </source>
</evidence>
<evidence type="ECO:0000256" key="3">
    <source>
        <dbReference type="ARBA" id="ARBA00023136"/>
    </source>
</evidence>
<dbReference type="PANTHER" id="PTHR11860">
    <property type="entry name" value="POLYMERIC-IMMUNOGLOBULIN RECEPTOR"/>
    <property type="match status" value="1"/>
</dbReference>
<proteinExistence type="predicted"/>
<dbReference type="SUPFAM" id="SSF48726">
    <property type="entry name" value="Immunoglobulin"/>
    <property type="match status" value="2"/>
</dbReference>
<feature type="domain" description="Immunoglobulin" evidence="6">
    <location>
        <begin position="129"/>
        <end position="230"/>
    </location>
</feature>
<dbReference type="EMBL" id="JAGEUA010000002">
    <property type="protein sequence ID" value="KAL1005431.1"/>
    <property type="molecule type" value="Genomic_DNA"/>
</dbReference>
<dbReference type="Gene3D" id="2.60.40.10">
    <property type="entry name" value="Immunoglobulins"/>
    <property type="match status" value="2"/>
</dbReference>
<evidence type="ECO:0000256" key="2">
    <source>
        <dbReference type="ARBA" id="ARBA00022692"/>
    </source>
</evidence>
<feature type="domain" description="Immunoglobulin" evidence="6">
    <location>
        <begin position="19"/>
        <end position="121"/>
    </location>
</feature>
<dbReference type="AlphaFoldDB" id="A0ABD0X8W8"/>
<evidence type="ECO:0000259" key="6">
    <source>
        <dbReference type="SMART" id="SM00409"/>
    </source>
</evidence>
<feature type="transmembrane region" description="Helical" evidence="4">
    <location>
        <begin position="272"/>
        <end position="294"/>
    </location>
</feature>
<keyword evidence="2 4" id="KW-0812">Transmembrane</keyword>
<sequence>MRSWLIFTLLSFITGNVTSLVVTGYTGGTIITYCHYSKEERNYNKYFCLGQYRVGCQDKIRTGDKNTLQHNDRFSLYENSEENYFMVVIRQLTRQDEGMYQCGVDIPFVGDSYIKVELKVKDEECCKKSVTQTGYLGRDVNIICNYPEDYKNSIKYFCKERSDFKTCSFLISAHHDSATRAAGKFSLTDNRTERRYTVTISNLTEDDAGTYWCGLETRTEARYIALITAIKLCVITSQPSTRPTTPNPKTYNILESSSSSTSIQTPLRRSGILVAIIVSVILAVVVVIIVIMAYKRRCSKVDGLMSSSREMSRSVELT</sequence>
<evidence type="ECO:0000313" key="8">
    <source>
        <dbReference type="Proteomes" id="UP001557470"/>
    </source>
</evidence>
<gene>
    <name evidence="7" type="ORF">UPYG_G00059060</name>
</gene>
<protein>
    <recommendedName>
        <fullName evidence="6">Immunoglobulin domain-containing protein</fullName>
    </recommendedName>
</protein>
<keyword evidence="4" id="KW-1133">Transmembrane helix</keyword>
<dbReference type="InterPro" id="IPR050671">
    <property type="entry name" value="CD300_family_receptors"/>
</dbReference>
<dbReference type="InterPro" id="IPR036179">
    <property type="entry name" value="Ig-like_dom_sf"/>
</dbReference>
<dbReference type="CDD" id="cd05716">
    <property type="entry name" value="IgV_pIgR_like"/>
    <property type="match status" value="1"/>
</dbReference>
<organism evidence="7 8">
    <name type="scientific">Umbra pygmaea</name>
    <name type="common">Eastern mudminnow</name>
    <dbReference type="NCBI Taxonomy" id="75934"/>
    <lineage>
        <taxon>Eukaryota</taxon>
        <taxon>Metazoa</taxon>
        <taxon>Chordata</taxon>
        <taxon>Craniata</taxon>
        <taxon>Vertebrata</taxon>
        <taxon>Euteleostomi</taxon>
        <taxon>Actinopterygii</taxon>
        <taxon>Neopterygii</taxon>
        <taxon>Teleostei</taxon>
        <taxon>Protacanthopterygii</taxon>
        <taxon>Esociformes</taxon>
        <taxon>Umbridae</taxon>
        <taxon>Umbra</taxon>
    </lineage>
</organism>